<organism evidence="2 3">
    <name type="scientific">Alicyclobacillus cycloheptanicus</name>
    <dbReference type="NCBI Taxonomy" id="1457"/>
    <lineage>
        <taxon>Bacteria</taxon>
        <taxon>Bacillati</taxon>
        <taxon>Bacillota</taxon>
        <taxon>Bacilli</taxon>
        <taxon>Bacillales</taxon>
        <taxon>Alicyclobacillaceae</taxon>
        <taxon>Alicyclobacillus</taxon>
    </lineage>
</organism>
<dbReference type="Pfam" id="PF04471">
    <property type="entry name" value="Mrr_cat"/>
    <property type="match status" value="1"/>
</dbReference>
<sequence length="380" mass="43006">MDEMKTIVEDMRTIEVELGISGSQIKKIAPTNQYSARLRTKRGAKLWSRMIALDVSLQRTLATSPMYSGPAARLLAQARVDKVMQVFTDFDFESQMAEYTSKHGLNPVIYENLIARTRLLILTGLALPSYMLSPTELATYRNSIPTLAYAHQLHAFTHKVKQDLVVLQDMYHTLPTPLDVQQGFQDLWVRMSSNLETVLNWQIGTDSGRPLATLESIKAQITAMHHTNVPYLWADVLKAKGHIDIKVVDGPRDGSIDVDSVNPTEGDQRYLSQVKAWRNPPIGAEIVRQHAQTCRTYRARGYFVTTHRYAKNAELGQYPLVNNGTDERIKIADVELVDLDALTCYVMQYKIGVTGADRIDASYWADMQIPHSRKNREQGR</sequence>
<protein>
    <recommendedName>
        <fullName evidence="1">Restriction endonuclease type IV Mrr domain-containing protein</fullName>
    </recommendedName>
</protein>
<dbReference type="InterPro" id="IPR011856">
    <property type="entry name" value="tRNA_endonuc-like_dom_sf"/>
</dbReference>
<evidence type="ECO:0000313" key="2">
    <source>
        <dbReference type="EMBL" id="MDQ0190626.1"/>
    </source>
</evidence>
<dbReference type="InterPro" id="IPR011335">
    <property type="entry name" value="Restrct_endonuc-II-like"/>
</dbReference>
<dbReference type="Gene3D" id="3.40.1350.10">
    <property type="match status" value="1"/>
</dbReference>
<dbReference type="SUPFAM" id="SSF52980">
    <property type="entry name" value="Restriction endonuclease-like"/>
    <property type="match status" value="1"/>
</dbReference>
<gene>
    <name evidence="2" type="ORF">J2S03_002493</name>
</gene>
<keyword evidence="3" id="KW-1185">Reference proteome</keyword>
<dbReference type="InterPro" id="IPR007560">
    <property type="entry name" value="Restrct_endonuc_IV_Mrr"/>
</dbReference>
<name>A0ABT9XK03_9BACL</name>
<dbReference type="Proteomes" id="UP001232973">
    <property type="component" value="Unassembled WGS sequence"/>
</dbReference>
<evidence type="ECO:0000313" key="3">
    <source>
        <dbReference type="Proteomes" id="UP001232973"/>
    </source>
</evidence>
<proteinExistence type="predicted"/>
<accession>A0ABT9XK03</accession>
<feature type="domain" description="Restriction endonuclease type IV Mrr" evidence="1">
    <location>
        <begin position="223"/>
        <end position="314"/>
    </location>
</feature>
<reference evidence="2 3" key="1">
    <citation type="submission" date="2023-07" db="EMBL/GenBank/DDBJ databases">
        <title>Genomic Encyclopedia of Type Strains, Phase IV (KMG-IV): sequencing the most valuable type-strain genomes for metagenomic binning, comparative biology and taxonomic classification.</title>
        <authorList>
            <person name="Goeker M."/>
        </authorList>
    </citation>
    <scope>NUCLEOTIDE SEQUENCE [LARGE SCALE GENOMIC DNA]</scope>
    <source>
        <strain evidence="2 3">DSM 4006</strain>
    </source>
</reference>
<dbReference type="EMBL" id="JAUSTP010000021">
    <property type="protein sequence ID" value="MDQ0190626.1"/>
    <property type="molecule type" value="Genomic_DNA"/>
</dbReference>
<comment type="caution">
    <text evidence="2">The sequence shown here is derived from an EMBL/GenBank/DDBJ whole genome shotgun (WGS) entry which is preliminary data.</text>
</comment>
<evidence type="ECO:0000259" key="1">
    <source>
        <dbReference type="Pfam" id="PF04471"/>
    </source>
</evidence>